<feature type="region of interest" description="Disordered" evidence="1">
    <location>
        <begin position="1"/>
        <end position="79"/>
    </location>
</feature>
<keyword evidence="3" id="KW-1185">Reference proteome</keyword>
<feature type="region of interest" description="Disordered" evidence="1">
    <location>
        <begin position="103"/>
        <end position="129"/>
    </location>
</feature>
<comment type="caution">
    <text evidence="2">The sequence shown here is derived from an EMBL/GenBank/DDBJ whole genome shotgun (WGS) entry which is preliminary data.</text>
</comment>
<accession>A0A2G5T2W1</accession>
<feature type="compositionally biased region" description="Polar residues" evidence="1">
    <location>
        <begin position="23"/>
        <end position="39"/>
    </location>
</feature>
<sequence>MNQFISLPGKEFEKVSNDELYRSSHSPPRTDPSARSSKVQPAPERTTVWSTKKEDEKREFASRMGASCSTSTSGSTDGDIVGKIWAEQKEKTNPHLTNKVVEKRTEEAQPPAPIQQAQRVEQQPTTAQVEREVPIAREVFVPEPKTKEQIFMASYRIPRKKK</sequence>
<proteinExistence type="predicted"/>
<evidence type="ECO:0000256" key="1">
    <source>
        <dbReference type="SAM" id="MobiDB-lite"/>
    </source>
</evidence>
<feature type="compositionally biased region" description="Basic and acidic residues" evidence="1">
    <location>
        <begin position="51"/>
        <end position="61"/>
    </location>
</feature>
<dbReference type="EMBL" id="PDUG01000006">
    <property type="protein sequence ID" value="PIC21724.1"/>
    <property type="molecule type" value="Genomic_DNA"/>
</dbReference>
<dbReference type="Proteomes" id="UP000230233">
    <property type="component" value="Chromosome X"/>
</dbReference>
<name>A0A2G5T2W1_9PELO</name>
<feature type="compositionally biased region" description="Basic and acidic residues" evidence="1">
    <location>
        <begin position="10"/>
        <end position="22"/>
    </location>
</feature>
<feature type="compositionally biased region" description="Low complexity" evidence="1">
    <location>
        <begin position="69"/>
        <end position="79"/>
    </location>
</feature>
<organism evidence="2 3">
    <name type="scientific">Caenorhabditis nigoni</name>
    <dbReference type="NCBI Taxonomy" id="1611254"/>
    <lineage>
        <taxon>Eukaryota</taxon>
        <taxon>Metazoa</taxon>
        <taxon>Ecdysozoa</taxon>
        <taxon>Nematoda</taxon>
        <taxon>Chromadorea</taxon>
        <taxon>Rhabditida</taxon>
        <taxon>Rhabditina</taxon>
        <taxon>Rhabditomorpha</taxon>
        <taxon>Rhabditoidea</taxon>
        <taxon>Rhabditidae</taxon>
        <taxon>Peloderinae</taxon>
        <taxon>Caenorhabditis</taxon>
    </lineage>
</organism>
<evidence type="ECO:0000313" key="2">
    <source>
        <dbReference type="EMBL" id="PIC21724.1"/>
    </source>
</evidence>
<dbReference type="AlphaFoldDB" id="A0A2G5T2W1"/>
<reference evidence="3" key="1">
    <citation type="submission" date="2017-10" db="EMBL/GenBank/DDBJ databases">
        <title>Rapid genome shrinkage in a self-fertile nematode reveals novel sperm competition proteins.</title>
        <authorList>
            <person name="Yin D."/>
            <person name="Schwarz E.M."/>
            <person name="Thomas C.G."/>
            <person name="Felde R.L."/>
            <person name="Korf I.F."/>
            <person name="Cutter A.D."/>
            <person name="Schartner C.M."/>
            <person name="Ralston E.J."/>
            <person name="Meyer B.J."/>
            <person name="Haag E.S."/>
        </authorList>
    </citation>
    <scope>NUCLEOTIDE SEQUENCE [LARGE SCALE GENOMIC DNA]</scope>
    <source>
        <strain evidence="3">JU1422</strain>
    </source>
</reference>
<feature type="compositionally biased region" description="Polar residues" evidence="1">
    <location>
        <begin position="119"/>
        <end position="128"/>
    </location>
</feature>
<evidence type="ECO:0000313" key="3">
    <source>
        <dbReference type="Proteomes" id="UP000230233"/>
    </source>
</evidence>
<gene>
    <name evidence="2" type="primary">Cnig_chr_X.g26459</name>
    <name evidence="2" type="ORF">B9Z55_026459</name>
</gene>
<protein>
    <submittedName>
        <fullName evidence="2">Uncharacterized protein</fullName>
    </submittedName>
</protein>
<dbReference type="OrthoDB" id="10602406at2759"/>